<evidence type="ECO:0000313" key="2">
    <source>
        <dbReference type="EMBL" id="KAH3694164.1"/>
    </source>
</evidence>
<feature type="region of interest" description="Disordered" evidence="1">
    <location>
        <begin position="429"/>
        <end position="449"/>
    </location>
</feature>
<dbReference type="AlphaFoldDB" id="A0A9D4BGN7"/>
<accession>A0A9D4BGN7</accession>
<keyword evidence="3" id="KW-1185">Reference proteome</keyword>
<evidence type="ECO:0000256" key="1">
    <source>
        <dbReference type="SAM" id="MobiDB-lite"/>
    </source>
</evidence>
<reference evidence="2" key="2">
    <citation type="submission" date="2020-11" db="EMBL/GenBank/DDBJ databases">
        <authorList>
            <person name="McCartney M.A."/>
            <person name="Auch B."/>
            <person name="Kono T."/>
            <person name="Mallez S."/>
            <person name="Becker A."/>
            <person name="Gohl D.M."/>
            <person name="Silverstein K.A.T."/>
            <person name="Koren S."/>
            <person name="Bechman K.B."/>
            <person name="Herman A."/>
            <person name="Abrahante J.E."/>
            <person name="Garbe J."/>
        </authorList>
    </citation>
    <scope>NUCLEOTIDE SEQUENCE</scope>
    <source>
        <strain evidence="2">Duluth1</strain>
        <tissue evidence="2">Whole animal</tissue>
    </source>
</reference>
<gene>
    <name evidence="2" type="ORF">DPMN_081603</name>
</gene>
<dbReference type="Proteomes" id="UP000828390">
    <property type="component" value="Unassembled WGS sequence"/>
</dbReference>
<evidence type="ECO:0000313" key="3">
    <source>
        <dbReference type="Proteomes" id="UP000828390"/>
    </source>
</evidence>
<organism evidence="2 3">
    <name type="scientific">Dreissena polymorpha</name>
    <name type="common">Zebra mussel</name>
    <name type="synonym">Mytilus polymorpha</name>
    <dbReference type="NCBI Taxonomy" id="45954"/>
    <lineage>
        <taxon>Eukaryota</taxon>
        <taxon>Metazoa</taxon>
        <taxon>Spiralia</taxon>
        <taxon>Lophotrochozoa</taxon>
        <taxon>Mollusca</taxon>
        <taxon>Bivalvia</taxon>
        <taxon>Autobranchia</taxon>
        <taxon>Heteroconchia</taxon>
        <taxon>Euheterodonta</taxon>
        <taxon>Imparidentia</taxon>
        <taxon>Neoheterodontei</taxon>
        <taxon>Myida</taxon>
        <taxon>Dreissenoidea</taxon>
        <taxon>Dreissenidae</taxon>
        <taxon>Dreissena</taxon>
    </lineage>
</organism>
<name>A0A9D4BGN7_DREPO</name>
<sequence length="449" mass="49273">MNRVGNFKRRAYRCKYCTKVDRRSRIEGHILKEHVPLDRAPFFCTLCCFRCQDQQAFLKHLTQYTRHVTEEKRSGKPDYTKVLRRAKDPYHVTEGDMVALSPEESAQWCDRNRFQMEDMEKDDNETVFTEDGSMVPLWLVKPIPVSTKSHHQELPPFERSGRIYTAAKACGIAVTPRLSAPLDTPASQIFTAAKSCGIAVTSQLSAPLDTSASQIYTAAKACGIAATPQLSAPLNTSAIPDSWFAVNYEQGVAEGPAPCLQTTLSAQSTNAQMMSSEVAAENSFQPLCPSAGFGSLTRYVASLSTPVLDEKESPFLDFLGDSRPMTPVALKRPLPVPFAESSGSRHKVQRIEASTQCTGSPSPTCQCNAANVLRSLSSAMDEQLKVSLSTQRSVAKLVEVGLSTQRSMATLVEEVSKISKQLGGIQETLAKERRSKSSGKYQSYKDAGH</sequence>
<proteinExistence type="predicted"/>
<protein>
    <submittedName>
        <fullName evidence="2">Uncharacterized protein</fullName>
    </submittedName>
</protein>
<comment type="caution">
    <text evidence="2">The sequence shown here is derived from an EMBL/GenBank/DDBJ whole genome shotgun (WGS) entry which is preliminary data.</text>
</comment>
<dbReference type="EMBL" id="JAIWYP010000016">
    <property type="protein sequence ID" value="KAH3694164.1"/>
    <property type="molecule type" value="Genomic_DNA"/>
</dbReference>
<reference evidence="2" key="1">
    <citation type="journal article" date="2019" name="bioRxiv">
        <title>The Genome of the Zebra Mussel, Dreissena polymorpha: A Resource for Invasive Species Research.</title>
        <authorList>
            <person name="McCartney M.A."/>
            <person name="Auch B."/>
            <person name="Kono T."/>
            <person name="Mallez S."/>
            <person name="Zhang Y."/>
            <person name="Obille A."/>
            <person name="Becker A."/>
            <person name="Abrahante J.E."/>
            <person name="Garbe J."/>
            <person name="Badalamenti J.P."/>
            <person name="Herman A."/>
            <person name="Mangelson H."/>
            <person name="Liachko I."/>
            <person name="Sullivan S."/>
            <person name="Sone E.D."/>
            <person name="Koren S."/>
            <person name="Silverstein K.A.T."/>
            <person name="Beckman K.B."/>
            <person name="Gohl D.M."/>
        </authorList>
    </citation>
    <scope>NUCLEOTIDE SEQUENCE</scope>
    <source>
        <strain evidence="2">Duluth1</strain>
        <tissue evidence="2">Whole animal</tissue>
    </source>
</reference>